<accession>A0A3M7HGQ9</accession>
<proteinExistence type="predicted"/>
<keyword evidence="1" id="KW-1133">Transmembrane helix</keyword>
<evidence type="ECO:0000256" key="1">
    <source>
        <dbReference type="SAM" id="Phobius"/>
    </source>
</evidence>
<gene>
    <name evidence="3" type="ORF">D0860_02949</name>
</gene>
<dbReference type="VEuPathDB" id="FungiDB:BTJ68_03144"/>
<evidence type="ECO:0000313" key="4">
    <source>
        <dbReference type="Proteomes" id="UP000280598"/>
    </source>
</evidence>
<protein>
    <recommendedName>
        <fullName evidence="2">DUF7704 domain-containing protein</fullName>
    </recommendedName>
</protein>
<dbReference type="PANTHER" id="PTHR37019">
    <property type="entry name" value="CHROMOSOME 1, WHOLE GENOME SHOTGUN SEQUENCE"/>
    <property type="match status" value="1"/>
</dbReference>
<comment type="caution">
    <text evidence="3">The sequence shown here is derived from an EMBL/GenBank/DDBJ whole genome shotgun (WGS) entry which is preliminary data.</text>
</comment>
<keyword evidence="1" id="KW-0472">Membrane</keyword>
<organism evidence="3 4">
    <name type="scientific">Hortaea werneckii</name>
    <name type="common">Black yeast</name>
    <name type="synonym">Cladosporium werneckii</name>
    <dbReference type="NCBI Taxonomy" id="91943"/>
    <lineage>
        <taxon>Eukaryota</taxon>
        <taxon>Fungi</taxon>
        <taxon>Dikarya</taxon>
        <taxon>Ascomycota</taxon>
        <taxon>Pezizomycotina</taxon>
        <taxon>Dothideomycetes</taxon>
        <taxon>Dothideomycetidae</taxon>
        <taxon>Mycosphaerellales</taxon>
        <taxon>Teratosphaeriaceae</taxon>
        <taxon>Hortaea</taxon>
    </lineage>
</organism>
<feature type="transmembrane region" description="Helical" evidence="1">
    <location>
        <begin position="21"/>
        <end position="40"/>
    </location>
</feature>
<keyword evidence="1" id="KW-0812">Transmembrane</keyword>
<reference evidence="3 4" key="1">
    <citation type="journal article" date="2018" name="BMC Genomics">
        <title>Genomic evidence for intraspecific hybridization in a clonal and extremely halotolerant yeast.</title>
        <authorList>
            <person name="Gostincar C."/>
            <person name="Stajich J.E."/>
            <person name="Zupancic J."/>
            <person name="Zalar P."/>
            <person name="Gunde-Cimerman N."/>
        </authorList>
    </citation>
    <scope>NUCLEOTIDE SEQUENCE [LARGE SCALE GENOMIC DNA]</scope>
    <source>
        <strain evidence="3 4">EXF-562</strain>
    </source>
</reference>
<dbReference type="InterPro" id="IPR056121">
    <property type="entry name" value="DUF7704"/>
</dbReference>
<dbReference type="PANTHER" id="PTHR37019:SF1">
    <property type="entry name" value="EXPERA DOMAIN-CONTAINING PROTEIN"/>
    <property type="match status" value="1"/>
</dbReference>
<dbReference type="Pfam" id="PF24803">
    <property type="entry name" value="DUF7704"/>
    <property type="match status" value="1"/>
</dbReference>
<sequence>MMASKVVTPKASASIPQVLRVLLLYIEPLFTVGGILLLMLKPEAYTKDTTRSSMTNIDPKSIFVYTQLAGVILRLVDDVKVWKLICIGVLLSDALYCHSMAQAVGGWASWIEIGEWSPQEWVATAMTWPFVLTRLAIVSGLAVKRDEGLKRA</sequence>
<dbReference type="Proteomes" id="UP000280598">
    <property type="component" value="Unassembled WGS sequence"/>
</dbReference>
<dbReference type="AlphaFoldDB" id="A0A3M7HGQ9"/>
<evidence type="ECO:0000313" key="3">
    <source>
        <dbReference type="EMBL" id="RMZ12469.1"/>
    </source>
</evidence>
<dbReference type="EMBL" id="QWIS01000043">
    <property type="protein sequence ID" value="RMZ12469.1"/>
    <property type="molecule type" value="Genomic_DNA"/>
</dbReference>
<feature type="domain" description="DUF7704" evidence="2">
    <location>
        <begin position="13"/>
        <end position="141"/>
    </location>
</feature>
<evidence type="ECO:0000259" key="2">
    <source>
        <dbReference type="Pfam" id="PF24803"/>
    </source>
</evidence>
<feature type="transmembrane region" description="Helical" evidence="1">
    <location>
        <begin position="121"/>
        <end position="143"/>
    </location>
</feature>
<name>A0A3M7HGQ9_HORWE</name>